<gene>
    <name evidence="7" type="primary">SPOSA6832_02435</name>
</gene>
<dbReference type="PANTHER" id="PTHR23151:SF82">
    <property type="entry name" value="PYRUVATE DEHYDROGENASE COMPLEX PROTEIN X COMPONENT, MITOCHONDRIAL"/>
    <property type="match status" value="1"/>
</dbReference>
<dbReference type="GO" id="GO:0006086">
    <property type="term" value="P:pyruvate decarboxylation to acetyl-CoA"/>
    <property type="evidence" value="ECO:0007669"/>
    <property type="project" value="InterPro"/>
</dbReference>
<evidence type="ECO:0000313" key="7">
    <source>
        <dbReference type="EMBL" id="CEQ40781.1"/>
    </source>
</evidence>
<reference evidence="8" key="1">
    <citation type="submission" date="2015-02" db="EMBL/GenBank/DDBJ databases">
        <authorList>
            <person name="Gon?alves P."/>
        </authorList>
    </citation>
    <scope>NUCLEOTIDE SEQUENCE [LARGE SCALE GENOMIC DNA]</scope>
</reference>
<evidence type="ECO:0000256" key="3">
    <source>
        <dbReference type="ARBA" id="ARBA00022946"/>
    </source>
</evidence>
<evidence type="ECO:0000256" key="2">
    <source>
        <dbReference type="ARBA" id="ARBA00022823"/>
    </source>
</evidence>
<feature type="domain" description="Lipoyl-binding" evidence="5">
    <location>
        <begin position="72"/>
        <end position="148"/>
    </location>
</feature>
<sequence>MVGWITGGSRGGPRQMDGPRDAEERSAKLQDDLEGITGTIQSWVGHARSPFGSAGGWMSSASLHQTCVARVVTEFQMPAMSPTMTEGTIAEWKVEEGASFVAGDVLLSIETDKATIDVEAQDDGIMGKIGTPNGSAGIPVGKVIALLAEEGDDISNLSIPTESSSASAASSSSSAPPPSESKSESAPSGAPTPSPMTPSPVPSATHAHPTHSKPLLPSVLRQLALAGVSDTSEIKGTGFKGMLTKGDVLAFLGKIKSPYGSIKPESAHGHGHPALEQAASPKDTKKQVEVLLDGPAIRQLIATGLGSAAAPKATPAAKSSISFDSILDDYLPAARRSTPASPSSSPIPPPRASKNAFDDILGL</sequence>
<keyword evidence="3" id="KW-0809">Transit peptide</keyword>
<dbReference type="Proteomes" id="UP000243876">
    <property type="component" value="Unassembled WGS sequence"/>
</dbReference>
<organism evidence="7 8">
    <name type="scientific">Sporidiobolus salmonicolor</name>
    <name type="common">Yeast-like fungus</name>
    <name type="synonym">Sporobolomyces salmonicolor</name>
    <dbReference type="NCBI Taxonomy" id="5005"/>
    <lineage>
        <taxon>Eukaryota</taxon>
        <taxon>Fungi</taxon>
        <taxon>Dikarya</taxon>
        <taxon>Basidiomycota</taxon>
        <taxon>Pucciniomycotina</taxon>
        <taxon>Microbotryomycetes</taxon>
        <taxon>Sporidiobolales</taxon>
        <taxon>Sporidiobolaceae</taxon>
        <taxon>Sporobolomyces</taxon>
    </lineage>
</organism>
<keyword evidence="8" id="KW-1185">Reference proteome</keyword>
<proteinExistence type="inferred from homology"/>
<feature type="region of interest" description="Disordered" evidence="4">
    <location>
        <begin position="157"/>
        <end position="213"/>
    </location>
</feature>
<name>A0A0D6ELL0_SPOSA</name>
<evidence type="ECO:0000259" key="5">
    <source>
        <dbReference type="PROSITE" id="PS50968"/>
    </source>
</evidence>
<evidence type="ECO:0000313" key="8">
    <source>
        <dbReference type="Proteomes" id="UP000243876"/>
    </source>
</evidence>
<dbReference type="Pfam" id="PF00364">
    <property type="entry name" value="Biotin_lipoyl"/>
    <property type="match status" value="1"/>
</dbReference>
<feature type="compositionally biased region" description="Pro residues" evidence="4">
    <location>
        <begin position="190"/>
        <end position="201"/>
    </location>
</feature>
<feature type="region of interest" description="Disordered" evidence="4">
    <location>
        <begin position="334"/>
        <end position="363"/>
    </location>
</feature>
<dbReference type="SUPFAM" id="SSF47005">
    <property type="entry name" value="Peripheral subunit-binding domain of 2-oxo acid dehydrogenase complex"/>
    <property type="match status" value="1"/>
</dbReference>
<dbReference type="InterPro" id="IPR003016">
    <property type="entry name" value="2-oxoA_DH_lipoyl-BS"/>
</dbReference>
<dbReference type="FunFam" id="2.40.50.100:FF:000010">
    <property type="entry name" value="Acetyltransferase component of pyruvate dehydrogenase complex"/>
    <property type="match status" value="1"/>
</dbReference>
<dbReference type="Gene3D" id="2.40.50.100">
    <property type="match status" value="1"/>
</dbReference>
<dbReference type="Gene3D" id="4.10.320.10">
    <property type="entry name" value="E3-binding domain"/>
    <property type="match status" value="1"/>
</dbReference>
<keyword evidence="2" id="KW-0450">Lipoyl</keyword>
<feature type="region of interest" description="Disordered" evidence="4">
    <location>
        <begin position="1"/>
        <end position="25"/>
    </location>
</feature>
<dbReference type="AlphaFoldDB" id="A0A0D6ELL0"/>
<feature type="compositionally biased region" description="Gly residues" evidence="4">
    <location>
        <begin position="1"/>
        <end position="11"/>
    </location>
</feature>
<dbReference type="PROSITE" id="PS50968">
    <property type="entry name" value="BIOTINYL_LIPOYL"/>
    <property type="match status" value="1"/>
</dbReference>
<feature type="region of interest" description="Disordered" evidence="4">
    <location>
        <begin position="262"/>
        <end position="283"/>
    </location>
</feature>
<dbReference type="PANTHER" id="PTHR23151">
    <property type="entry name" value="DIHYDROLIPOAMIDE ACETYL/SUCCINYL-TRANSFERASE-RELATED"/>
    <property type="match status" value="1"/>
</dbReference>
<dbReference type="InterPro" id="IPR004167">
    <property type="entry name" value="PSBD"/>
</dbReference>
<dbReference type="SUPFAM" id="SSF51230">
    <property type="entry name" value="Single hybrid motif"/>
    <property type="match status" value="1"/>
</dbReference>
<evidence type="ECO:0000259" key="6">
    <source>
        <dbReference type="PROSITE" id="PS51826"/>
    </source>
</evidence>
<feature type="compositionally biased region" description="Low complexity" evidence="4">
    <location>
        <begin position="158"/>
        <end position="174"/>
    </location>
</feature>
<dbReference type="InterPro" id="IPR000089">
    <property type="entry name" value="Biotin_lipoyl"/>
</dbReference>
<evidence type="ECO:0000256" key="1">
    <source>
        <dbReference type="ARBA" id="ARBA00007317"/>
    </source>
</evidence>
<dbReference type="PROSITE" id="PS00189">
    <property type="entry name" value="LIPOYL"/>
    <property type="match status" value="1"/>
</dbReference>
<dbReference type="InterPro" id="IPR045257">
    <property type="entry name" value="E2/Pdx1"/>
</dbReference>
<feature type="domain" description="Peripheral subunit-binding (PSBD)" evidence="6">
    <location>
        <begin position="214"/>
        <end position="252"/>
    </location>
</feature>
<dbReference type="EMBL" id="CENE01000009">
    <property type="protein sequence ID" value="CEQ40781.1"/>
    <property type="molecule type" value="Genomic_DNA"/>
</dbReference>
<protein>
    <submittedName>
        <fullName evidence="7">SPOSA6832_02435-mRNA-1:cds</fullName>
    </submittedName>
</protein>
<dbReference type="PROSITE" id="PS51826">
    <property type="entry name" value="PSBD"/>
    <property type="match status" value="1"/>
</dbReference>
<dbReference type="GO" id="GO:0045254">
    <property type="term" value="C:pyruvate dehydrogenase complex"/>
    <property type="evidence" value="ECO:0007669"/>
    <property type="project" value="InterPro"/>
</dbReference>
<dbReference type="CDD" id="cd06849">
    <property type="entry name" value="lipoyl_domain"/>
    <property type="match status" value="1"/>
</dbReference>
<dbReference type="InterPro" id="IPR011053">
    <property type="entry name" value="Single_hybrid_motif"/>
</dbReference>
<evidence type="ECO:0000256" key="4">
    <source>
        <dbReference type="SAM" id="MobiDB-lite"/>
    </source>
</evidence>
<dbReference type="InterPro" id="IPR036625">
    <property type="entry name" value="E3-bd_dom_sf"/>
</dbReference>
<comment type="similarity">
    <text evidence="1">Belongs to the 2-oxoacid dehydrogenase family.</text>
</comment>
<accession>A0A0D6ELL0</accession>
<dbReference type="OrthoDB" id="537444at2759"/>
<dbReference type="GO" id="GO:0004742">
    <property type="term" value="F:dihydrolipoyllysine-residue acetyltransferase activity"/>
    <property type="evidence" value="ECO:0007669"/>
    <property type="project" value="TreeGrafter"/>
</dbReference>
<feature type="compositionally biased region" description="Low complexity" evidence="4">
    <location>
        <begin position="334"/>
        <end position="344"/>
    </location>
</feature>